<dbReference type="EMBL" id="CP066167">
    <property type="protein sequence ID" value="QQD17708.1"/>
    <property type="molecule type" value="Genomic_DNA"/>
</dbReference>
<feature type="domain" description="Ribosome maturation factor RimP N-terminal" evidence="4">
    <location>
        <begin position="11"/>
        <end position="83"/>
    </location>
</feature>
<dbReference type="InterPro" id="IPR035956">
    <property type="entry name" value="RimP_N_sf"/>
</dbReference>
<keyword evidence="2 3" id="KW-0690">Ribosome biogenesis</keyword>
<dbReference type="Pfam" id="PF17384">
    <property type="entry name" value="DUF150_C"/>
    <property type="match status" value="1"/>
</dbReference>
<dbReference type="GO" id="GO:0000028">
    <property type="term" value="P:ribosomal small subunit assembly"/>
    <property type="evidence" value="ECO:0007669"/>
    <property type="project" value="TreeGrafter"/>
</dbReference>
<evidence type="ECO:0000256" key="2">
    <source>
        <dbReference type="ARBA" id="ARBA00022517"/>
    </source>
</evidence>
<dbReference type="GO" id="GO:0005829">
    <property type="term" value="C:cytosol"/>
    <property type="evidence" value="ECO:0007669"/>
    <property type="project" value="TreeGrafter"/>
</dbReference>
<dbReference type="FunFam" id="3.30.300.70:FF:000001">
    <property type="entry name" value="Ribosome maturation factor RimP"/>
    <property type="match status" value="1"/>
</dbReference>
<proteinExistence type="inferred from homology"/>
<dbReference type="Pfam" id="PF02576">
    <property type="entry name" value="RimP_N"/>
    <property type="match status" value="1"/>
</dbReference>
<comment type="subcellular location">
    <subcellularLocation>
        <location evidence="3">Cytoplasm</location>
    </subcellularLocation>
</comment>
<dbReference type="CDD" id="cd01734">
    <property type="entry name" value="YlxS_C"/>
    <property type="match status" value="1"/>
</dbReference>
<name>A0A7T4UQ26_9GAMM</name>
<organism evidence="6 7">
    <name type="scientific">Spongiibacter nanhainus</name>
    <dbReference type="NCBI Taxonomy" id="2794344"/>
    <lineage>
        <taxon>Bacteria</taxon>
        <taxon>Pseudomonadati</taxon>
        <taxon>Pseudomonadota</taxon>
        <taxon>Gammaproteobacteria</taxon>
        <taxon>Cellvibrionales</taxon>
        <taxon>Spongiibacteraceae</taxon>
        <taxon>Spongiibacter</taxon>
    </lineage>
</organism>
<gene>
    <name evidence="3 6" type="primary">rimP</name>
    <name evidence="6" type="ORF">I6N98_15380</name>
</gene>
<evidence type="ECO:0000259" key="5">
    <source>
        <dbReference type="Pfam" id="PF17384"/>
    </source>
</evidence>
<dbReference type="Proteomes" id="UP000596063">
    <property type="component" value="Chromosome"/>
</dbReference>
<evidence type="ECO:0000259" key="4">
    <source>
        <dbReference type="Pfam" id="PF02576"/>
    </source>
</evidence>
<dbReference type="InterPro" id="IPR028998">
    <property type="entry name" value="RimP_C"/>
</dbReference>
<dbReference type="Gene3D" id="3.30.300.70">
    <property type="entry name" value="RimP-like superfamily, N-terminal"/>
    <property type="match status" value="1"/>
</dbReference>
<dbReference type="AlphaFoldDB" id="A0A7T4UQ26"/>
<dbReference type="Gene3D" id="2.30.30.180">
    <property type="entry name" value="Ribosome maturation factor RimP, C-terminal domain"/>
    <property type="match status" value="1"/>
</dbReference>
<dbReference type="HAMAP" id="MF_01077">
    <property type="entry name" value="RimP"/>
    <property type="match status" value="1"/>
</dbReference>
<dbReference type="PANTHER" id="PTHR33867:SF1">
    <property type="entry name" value="RIBOSOME MATURATION FACTOR RIMP"/>
    <property type="match status" value="1"/>
</dbReference>
<dbReference type="GO" id="GO:0006412">
    <property type="term" value="P:translation"/>
    <property type="evidence" value="ECO:0007669"/>
    <property type="project" value="TreeGrafter"/>
</dbReference>
<dbReference type="InterPro" id="IPR003728">
    <property type="entry name" value="Ribosome_maturation_RimP"/>
</dbReference>
<dbReference type="SUPFAM" id="SSF74942">
    <property type="entry name" value="YhbC-like, C-terminal domain"/>
    <property type="match status" value="1"/>
</dbReference>
<dbReference type="SUPFAM" id="SSF75420">
    <property type="entry name" value="YhbC-like, N-terminal domain"/>
    <property type="match status" value="1"/>
</dbReference>
<evidence type="ECO:0000313" key="7">
    <source>
        <dbReference type="Proteomes" id="UP000596063"/>
    </source>
</evidence>
<keyword evidence="7" id="KW-1185">Reference proteome</keyword>
<dbReference type="RefSeq" id="WP_198569207.1">
    <property type="nucleotide sequence ID" value="NZ_CP066167.1"/>
</dbReference>
<dbReference type="InterPro" id="IPR036847">
    <property type="entry name" value="RimP_C_sf"/>
</dbReference>
<evidence type="ECO:0000256" key="1">
    <source>
        <dbReference type="ARBA" id="ARBA00022490"/>
    </source>
</evidence>
<evidence type="ECO:0000313" key="6">
    <source>
        <dbReference type="EMBL" id="QQD17708.1"/>
    </source>
</evidence>
<dbReference type="InterPro" id="IPR028989">
    <property type="entry name" value="RimP_N"/>
</dbReference>
<keyword evidence="1 3" id="KW-0963">Cytoplasm</keyword>
<reference evidence="6 7" key="1">
    <citation type="submission" date="2020-12" db="EMBL/GenBank/DDBJ databases">
        <authorList>
            <person name="Shan Y."/>
        </authorList>
    </citation>
    <scope>NUCLEOTIDE SEQUENCE [LARGE SCALE GENOMIC DNA]</scope>
    <source>
        <strain evidence="7">csc3.9</strain>
    </source>
</reference>
<accession>A0A7T4UQ26</accession>
<comment type="similarity">
    <text evidence="3">Belongs to the RimP family.</text>
</comment>
<dbReference type="KEGG" id="snan:I6N98_15380"/>
<dbReference type="NCBIfam" id="NF000927">
    <property type="entry name" value="PRK00092.1-1"/>
    <property type="match status" value="1"/>
</dbReference>
<dbReference type="PANTHER" id="PTHR33867">
    <property type="entry name" value="RIBOSOME MATURATION FACTOR RIMP"/>
    <property type="match status" value="1"/>
</dbReference>
<feature type="domain" description="Ribosome maturation factor RimP C-terminal" evidence="5">
    <location>
        <begin position="89"/>
        <end position="151"/>
    </location>
</feature>
<sequence>MSSKALSLESILRPGVEALGFELWGVDYQSHGRKAMLRVYIDGEQGVTVDDCAKVSHQVSGVLDVEDPIAGEYTLEVSSPGMDRPLYSLDQFSRYVGSDVSVRLRMAFEGRRKFQGRLVGVENDDVVIRVDDEEYLLPFDQIDKAKVVPQF</sequence>
<protein>
    <recommendedName>
        <fullName evidence="3">Ribosome maturation factor RimP</fullName>
    </recommendedName>
</protein>
<comment type="function">
    <text evidence="3">Required for maturation of 30S ribosomal subunits.</text>
</comment>
<evidence type="ECO:0000256" key="3">
    <source>
        <dbReference type="HAMAP-Rule" id="MF_01077"/>
    </source>
</evidence>